<organism evidence="2">
    <name type="scientific">marine sediment metagenome</name>
    <dbReference type="NCBI Taxonomy" id="412755"/>
    <lineage>
        <taxon>unclassified sequences</taxon>
        <taxon>metagenomes</taxon>
        <taxon>ecological metagenomes</taxon>
    </lineage>
</organism>
<feature type="transmembrane region" description="Helical" evidence="1">
    <location>
        <begin position="42"/>
        <end position="62"/>
    </location>
</feature>
<keyword evidence="1" id="KW-0812">Transmembrane</keyword>
<evidence type="ECO:0000256" key="1">
    <source>
        <dbReference type="SAM" id="Phobius"/>
    </source>
</evidence>
<evidence type="ECO:0000313" key="2">
    <source>
        <dbReference type="EMBL" id="KKK78742.1"/>
    </source>
</evidence>
<protein>
    <submittedName>
        <fullName evidence="2">Uncharacterized protein</fullName>
    </submittedName>
</protein>
<keyword evidence="1" id="KW-0472">Membrane</keyword>
<gene>
    <name evidence="2" type="ORF">LCGC14_2840510</name>
</gene>
<accession>A0A0F8YB94</accession>
<name>A0A0F8YB94_9ZZZZ</name>
<proteinExistence type="predicted"/>
<keyword evidence="1" id="KW-1133">Transmembrane helix</keyword>
<dbReference type="EMBL" id="LAZR01054352">
    <property type="protein sequence ID" value="KKK78742.1"/>
    <property type="molecule type" value="Genomic_DNA"/>
</dbReference>
<comment type="caution">
    <text evidence="2">The sequence shown here is derived from an EMBL/GenBank/DDBJ whole genome shotgun (WGS) entry which is preliminary data.</text>
</comment>
<reference evidence="2" key="1">
    <citation type="journal article" date="2015" name="Nature">
        <title>Complex archaea that bridge the gap between prokaryotes and eukaryotes.</title>
        <authorList>
            <person name="Spang A."/>
            <person name="Saw J.H."/>
            <person name="Jorgensen S.L."/>
            <person name="Zaremba-Niedzwiedzka K."/>
            <person name="Martijn J."/>
            <person name="Lind A.E."/>
            <person name="van Eijk R."/>
            <person name="Schleper C."/>
            <person name="Guy L."/>
            <person name="Ettema T.J."/>
        </authorList>
    </citation>
    <scope>NUCLEOTIDE SEQUENCE</scope>
</reference>
<dbReference type="AlphaFoldDB" id="A0A0F8YB94"/>
<sequence>MSRLLIATLVLTALVVAGFALLRAFRAGPSPDPDATTGATALQRISFLLLIALIFYVSLWGGA</sequence>